<proteinExistence type="predicted"/>
<dbReference type="Proteomes" id="UP000095281">
    <property type="component" value="Unplaced"/>
</dbReference>
<dbReference type="WBParaSite" id="MhA1_Contig1031.frz3.gene16">
    <property type="protein sequence ID" value="MhA1_Contig1031.frz3.gene16"/>
    <property type="gene ID" value="MhA1_Contig1031.frz3.gene16"/>
</dbReference>
<protein>
    <submittedName>
        <fullName evidence="2">Uncharacterized protein</fullName>
    </submittedName>
</protein>
<keyword evidence="1" id="KW-1185">Reference proteome</keyword>
<organism evidence="1 2">
    <name type="scientific">Meloidogyne hapla</name>
    <name type="common">Root-knot nematode worm</name>
    <dbReference type="NCBI Taxonomy" id="6305"/>
    <lineage>
        <taxon>Eukaryota</taxon>
        <taxon>Metazoa</taxon>
        <taxon>Ecdysozoa</taxon>
        <taxon>Nematoda</taxon>
        <taxon>Chromadorea</taxon>
        <taxon>Rhabditida</taxon>
        <taxon>Tylenchina</taxon>
        <taxon>Tylenchomorpha</taxon>
        <taxon>Tylenchoidea</taxon>
        <taxon>Meloidogynidae</taxon>
        <taxon>Meloidogyninae</taxon>
        <taxon>Meloidogyne</taxon>
    </lineage>
</organism>
<reference evidence="2" key="1">
    <citation type="submission" date="2016-11" db="UniProtKB">
        <authorList>
            <consortium name="WormBaseParasite"/>
        </authorList>
    </citation>
    <scope>IDENTIFICATION</scope>
</reference>
<name>A0A1I8AYC5_MELHA</name>
<dbReference type="AlphaFoldDB" id="A0A1I8AYC5"/>
<accession>A0A1I8AYC5</accession>
<sequence>MDIHKLDDRVRNELINLERQLHPECDDSFVKTLSELAPPLSHLRVFVGAWRPIRRYNCVVNRNGQEITYTVDYFKEEESMLKIQQNGWKLSNFVDRMWIRYFRVKRNFLDRGFLDW</sequence>
<evidence type="ECO:0000313" key="1">
    <source>
        <dbReference type="Proteomes" id="UP000095281"/>
    </source>
</evidence>
<evidence type="ECO:0000313" key="2">
    <source>
        <dbReference type="WBParaSite" id="MhA1_Contig1031.frz3.gene16"/>
    </source>
</evidence>